<dbReference type="PIRSF" id="PIRSF006324">
    <property type="entry name" value="LeuE"/>
    <property type="match status" value="1"/>
</dbReference>
<feature type="transmembrane region" description="Helical" evidence="6">
    <location>
        <begin position="98"/>
        <end position="118"/>
    </location>
</feature>
<dbReference type="PANTHER" id="PTHR30086:SF20">
    <property type="entry name" value="ARGININE EXPORTER PROTEIN ARGO-RELATED"/>
    <property type="match status" value="1"/>
</dbReference>
<evidence type="ECO:0000256" key="3">
    <source>
        <dbReference type="ARBA" id="ARBA00022692"/>
    </source>
</evidence>
<sequence>MVKRVMAIHAVRAIASRGHAGKGQRHMPSTELLITFFVTTALFAYIPGPAMLYAAAQTLARGRRAGFMATLGIHIGCYVHVIAAAAGLSIIFHAVPVLYMAVKLAGAAYLVYLGISLFRAKPQGEPTLAALDPRSGRRAFVESISIEVLNPKTAIFFLAFLPQFIDPAASFPVWLQFVLLGTIVNLIFSSADIVCVMLAGAVVSRLKRSGSAQRLVQRAGGGILIGLGAHLALQRS</sequence>
<proteinExistence type="predicted"/>
<keyword evidence="8" id="KW-1185">Reference proteome</keyword>
<dbReference type="InterPro" id="IPR001123">
    <property type="entry name" value="LeuE-type"/>
</dbReference>
<evidence type="ECO:0000256" key="1">
    <source>
        <dbReference type="ARBA" id="ARBA00004651"/>
    </source>
</evidence>
<evidence type="ECO:0000256" key="2">
    <source>
        <dbReference type="ARBA" id="ARBA00022475"/>
    </source>
</evidence>
<dbReference type="GO" id="GO:0005886">
    <property type="term" value="C:plasma membrane"/>
    <property type="evidence" value="ECO:0007669"/>
    <property type="project" value="UniProtKB-SubCell"/>
</dbReference>
<organism evidence="7 8">
    <name type="scientific">Rhizobium metallidurans</name>
    <dbReference type="NCBI Taxonomy" id="1265931"/>
    <lineage>
        <taxon>Bacteria</taxon>
        <taxon>Pseudomonadati</taxon>
        <taxon>Pseudomonadota</taxon>
        <taxon>Alphaproteobacteria</taxon>
        <taxon>Hyphomicrobiales</taxon>
        <taxon>Rhizobiaceae</taxon>
        <taxon>Rhizobium/Agrobacterium group</taxon>
        <taxon>Rhizobium</taxon>
    </lineage>
</organism>
<comment type="caution">
    <text evidence="7">The sequence shown here is derived from an EMBL/GenBank/DDBJ whole genome shotgun (WGS) entry which is preliminary data.</text>
</comment>
<dbReference type="EMBL" id="JACIDW010000006">
    <property type="protein sequence ID" value="MBB3964757.1"/>
    <property type="molecule type" value="Genomic_DNA"/>
</dbReference>
<keyword evidence="4 6" id="KW-1133">Transmembrane helix</keyword>
<evidence type="ECO:0000256" key="5">
    <source>
        <dbReference type="ARBA" id="ARBA00023136"/>
    </source>
</evidence>
<keyword evidence="3 6" id="KW-0812">Transmembrane</keyword>
<evidence type="ECO:0000313" key="7">
    <source>
        <dbReference type="EMBL" id="MBB3964757.1"/>
    </source>
</evidence>
<reference evidence="7 8" key="1">
    <citation type="submission" date="2020-08" db="EMBL/GenBank/DDBJ databases">
        <title>Genomic Encyclopedia of Type Strains, Phase IV (KMG-IV): sequencing the most valuable type-strain genomes for metagenomic binning, comparative biology and taxonomic classification.</title>
        <authorList>
            <person name="Goeker M."/>
        </authorList>
    </citation>
    <scope>NUCLEOTIDE SEQUENCE [LARGE SCALE GENOMIC DNA]</scope>
    <source>
        <strain evidence="7 8">DSM 26575</strain>
    </source>
</reference>
<evidence type="ECO:0000256" key="4">
    <source>
        <dbReference type="ARBA" id="ARBA00022989"/>
    </source>
</evidence>
<dbReference type="GO" id="GO:0015171">
    <property type="term" value="F:amino acid transmembrane transporter activity"/>
    <property type="evidence" value="ECO:0007669"/>
    <property type="project" value="TreeGrafter"/>
</dbReference>
<keyword evidence="2" id="KW-1003">Cell membrane</keyword>
<dbReference type="PANTHER" id="PTHR30086">
    <property type="entry name" value="ARGININE EXPORTER PROTEIN ARGO"/>
    <property type="match status" value="1"/>
</dbReference>
<evidence type="ECO:0000313" key="8">
    <source>
        <dbReference type="Proteomes" id="UP000582090"/>
    </source>
</evidence>
<feature type="transmembrane region" description="Helical" evidence="6">
    <location>
        <begin position="32"/>
        <end position="55"/>
    </location>
</feature>
<dbReference type="AlphaFoldDB" id="A0A7W6CPD3"/>
<keyword evidence="5 6" id="KW-0472">Membrane</keyword>
<dbReference type="Pfam" id="PF01810">
    <property type="entry name" value="LysE"/>
    <property type="match status" value="1"/>
</dbReference>
<feature type="transmembrane region" description="Helical" evidence="6">
    <location>
        <begin position="173"/>
        <end position="203"/>
    </location>
</feature>
<feature type="transmembrane region" description="Helical" evidence="6">
    <location>
        <begin position="139"/>
        <end position="161"/>
    </location>
</feature>
<dbReference type="Proteomes" id="UP000582090">
    <property type="component" value="Unassembled WGS sequence"/>
</dbReference>
<gene>
    <name evidence="7" type="ORF">GGQ67_002420</name>
</gene>
<name>A0A7W6CPD3_9HYPH</name>
<feature type="transmembrane region" description="Helical" evidence="6">
    <location>
        <begin position="67"/>
        <end position="92"/>
    </location>
</feature>
<evidence type="ECO:0000256" key="6">
    <source>
        <dbReference type="SAM" id="Phobius"/>
    </source>
</evidence>
<accession>A0A7W6CPD3</accession>
<comment type="subcellular location">
    <subcellularLocation>
        <location evidence="1">Cell membrane</location>
        <topology evidence="1">Multi-pass membrane protein</topology>
    </subcellularLocation>
</comment>
<protein>
    <submittedName>
        <fullName evidence="7">Threonine/homoserine/homoserine lactone efflux protein</fullName>
    </submittedName>
</protein>